<sequence>MNGKVAGKAFDLKTPVQLRCLYSQEELSALWSVYPNWKQIVRQTELIDLASKGEQLKNVQNHISPIGKPLEVTATEKDTRYSDCIITLIGSVNDVSLGMFNLLKMFQDQRVISKIGTNEYDNHYLNRFLFPAEMEFFKTVKDLKELCFFRMLIKNTDISKVFGKQGNRIDGLRQKYDLRMKASRFRLPQSDDRVLEVEGLTKNIVDALVEINNLILYEENPNPSSRTPTIDYIPHLHKNAARKRKRSRPRKDSNNQDIDESYSSDQEHNHYENFDDIASDGTRITKPRSRASSHVLTDAGGNSSGTGKSNNHGNGVGRTGNNKDSKNVLRSPIKIVGKEPFKANGMTESPDNSYNRGYTPKASGNGTSNNSINNHTSNNTRAYHTSPTLSDAQFSPSMDKYRSTSPISKPIMKHNPEGSDSEEQMFIDIILIPEDYVGRLVGKGGKRLVSLRKFTRTRIIIGDKGNDDSKYRKFTITSADEKNVEKAKELLQDNLIEEQRRDREKLEKKIKKHLMEDET</sequence>
<dbReference type="Proteomes" id="UP001623330">
    <property type="component" value="Unassembled WGS sequence"/>
</dbReference>
<dbReference type="Pfam" id="PF00013">
    <property type="entry name" value="KH_1"/>
    <property type="match status" value="2"/>
</dbReference>
<dbReference type="InterPro" id="IPR036612">
    <property type="entry name" value="KH_dom_type_1_sf"/>
</dbReference>
<feature type="compositionally biased region" description="Low complexity" evidence="5">
    <location>
        <begin position="363"/>
        <end position="380"/>
    </location>
</feature>
<evidence type="ECO:0000256" key="1">
    <source>
        <dbReference type="ARBA" id="ARBA00022737"/>
    </source>
</evidence>
<feature type="compositionally biased region" description="Polar residues" evidence="5">
    <location>
        <begin position="381"/>
        <end position="396"/>
    </location>
</feature>
<keyword evidence="2 3" id="KW-0694">RNA-binding</keyword>
<evidence type="ECO:0000256" key="4">
    <source>
        <dbReference type="SAM" id="Coils"/>
    </source>
</evidence>
<evidence type="ECO:0000259" key="6">
    <source>
        <dbReference type="SMART" id="SM00322"/>
    </source>
</evidence>
<dbReference type="EMBL" id="JBEVYD010000002">
    <property type="protein sequence ID" value="KAL3234982.1"/>
    <property type="molecule type" value="Genomic_DNA"/>
</dbReference>
<feature type="domain" description="K Homology" evidence="6">
    <location>
        <begin position="424"/>
        <end position="496"/>
    </location>
</feature>
<evidence type="ECO:0000256" key="2">
    <source>
        <dbReference type="ARBA" id="ARBA00022884"/>
    </source>
</evidence>
<reference evidence="7 8" key="1">
    <citation type="submission" date="2024-05" db="EMBL/GenBank/DDBJ databases">
        <title>Long read based assembly of the Candida bracarensis genome reveals expanded adhesin content.</title>
        <authorList>
            <person name="Marcet-Houben M."/>
            <person name="Ksiezopolska E."/>
            <person name="Gabaldon T."/>
        </authorList>
    </citation>
    <scope>NUCLEOTIDE SEQUENCE [LARGE SCALE GENOMIC DNA]</scope>
    <source>
        <strain evidence="7 8">CBM6</strain>
    </source>
</reference>
<keyword evidence="1" id="KW-0677">Repeat</keyword>
<dbReference type="Gene3D" id="3.30.1370.10">
    <property type="entry name" value="K Homology domain, type 1"/>
    <property type="match status" value="2"/>
</dbReference>
<keyword evidence="4" id="KW-0175">Coiled coil</keyword>
<feature type="domain" description="K Homology" evidence="6">
    <location>
        <begin position="145"/>
        <end position="216"/>
    </location>
</feature>
<feature type="region of interest" description="Disordered" evidence="5">
    <location>
        <begin position="219"/>
        <end position="420"/>
    </location>
</feature>
<evidence type="ECO:0000256" key="3">
    <source>
        <dbReference type="PROSITE-ProRule" id="PRU00117"/>
    </source>
</evidence>
<dbReference type="InterPro" id="IPR004087">
    <property type="entry name" value="KH_dom"/>
</dbReference>
<gene>
    <name evidence="7" type="ORF">RNJ44_02770</name>
</gene>
<dbReference type="SMART" id="SM00322">
    <property type="entry name" value="KH"/>
    <property type="match status" value="2"/>
</dbReference>
<dbReference type="InterPro" id="IPR004088">
    <property type="entry name" value="KH_dom_type_1"/>
</dbReference>
<comment type="caution">
    <text evidence="7">The sequence shown here is derived from an EMBL/GenBank/DDBJ whole genome shotgun (WGS) entry which is preliminary data.</text>
</comment>
<feature type="compositionally biased region" description="Polar residues" evidence="5">
    <location>
        <begin position="346"/>
        <end position="356"/>
    </location>
</feature>
<feature type="compositionally biased region" description="Basic residues" evidence="5">
    <location>
        <begin position="235"/>
        <end position="249"/>
    </location>
</feature>
<dbReference type="SUPFAM" id="SSF54791">
    <property type="entry name" value="Eukaryotic type KH-domain (KH-domain type I)"/>
    <property type="match status" value="2"/>
</dbReference>
<evidence type="ECO:0000256" key="5">
    <source>
        <dbReference type="SAM" id="MobiDB-lite"/>
    </source>
</evidence>
<feature type="coiled-coil region" evidence="4">
    <location>
        <begin position="481"/>
        <end position="516"/>
    </location>
</feature>
<dbReference type="CDD" id="cd00105">
    <property type="entry name" value="KH-I"/>
    <property type="match status" value="1"/>
</dbReference>
<name>A0ABR4P055_9SACH</name>
<evidence type="ECO:0000313" key="7">
    <source>
        <dbReference type="EMBL" id="KAL3234982.1"/>
    </source>
</evidence>
<organism evidence="7 8">
    <name type="scientific">Nakaseomyces bracarensis</name>
    <dbReference type="NCBI Taxonomy" id="273131"/>
    <lineage>
        <taxon>Eukaryota</taxon>
        <taxon>Fungi</taxon>
        <taxon>Dikarya</taxon>
        <taxon>Ascomycota</taxon>
        <taxon>Saccharomycotina</taxon>
        <taxon>Saccharomycetes</taxon>
        <taxon>Saccharomycetales</taxon>
        <taxon>Saccharomycetaceae</taxon>
        <taxon>Nakaseomyces</taxon>
    </lineage>
</organism>
<keyword evidence="8" id="KW-1185">Reference proteome</keyword>
<evidence type="ECO:0000313" key="8">
    <source>
        <dbReference type="Proteomes" id="UP001623330"/>
    </source>
</evidence>
<dbReference type="PROSITE" id="PS50084">
    <property type="entry name" value="KH_TYPE_1"/>
    <property type="match status" value="2"/>
</dbReference>
<protein>
    <submittedName>
        <fullName evidence="7">C-rich single-stranded DNA binding</fullName>
    </submittedName>
</protein>
<dbReference type="PANTHER" id="PTHR10288">
    <property type="entry name" value="KH DOMAIN CONTAINING RNA BINDING PROTEIN"/>
    <property type="match status" value="1"/>
</dbReference>
<proteinExistence type="predicted"/>
<accession>A0ABR4P055</accession>